<feature type="non-terminal residue" evidence="4">
    <location>
        <position position="314"/>
    </location>
</feature>
<dbReference type="InterPro" id="IPR051179">
    <property type="entry name" value="WD_repeat_multifunction"/>
</dbReference>
<protein>
    <submittedName>
        <fullName evidence="4">Uncharacterized protein</fullName>
    </submittedName>
</protein>
<dbReference type="SMART" id="SM00320">
    <property type="entry name" value="WD40"/>
    <property type="match status" value="4"/>
</dbReference>
<keyword evidence="2" id="KW-0677">Repeat</keyword>
<keyword evidence="1" id="KW-0853">WD repeat</keyword>
<sequence length="314" mass="33291">MADRTMRDNEPSNSLTDEQADALLDADEAEETIEGDDDAAMDSGEEIEGEDIDVDGTMEEIQLQNDSVAHFDLHKDSVYCIAQHPQHPEIVATGGGDDTAYVWKAAPTDSSEAPLLPQSYESNPQPRERKGQEAIAKLAEQDETVNAITFTLPAGEFIATGTLAGKLNVYQTPTSTQSTAKLVGSVKEVEEINWIIPCPHKAYPNAIALGANDGSVWVYTIDPSDTASPLSIVQTFFLHQAPCTAGAWTPDGKLLATVAEDSSLYVWDVFGEAAAAGVMDPMGGGQAVVGLTAEDERFKVDGGLYSVAISPGGG</sequence>
<evidence type="ECO:0000313" key="4">
    <source>
        <dbReference type="EMBL" id="GAI87825.1"/>
    </source>
</evidence>
<dbReference type="PROSITE" id="PS50294">
    <property type="entry name" value="WD_REPEATS_REGION"/>
    <property type="match status" value="1"/>
</dbReference>
<evidence type="ECO:0000256" key="3">
    <source>
        <dbReference type="SAM" id="MobiDB-lite"/>
    </source>
</evidence>
<dbReference type="PANTHER" id="PTHR19857">
    <property type="entry name" value="MITOCHONDRIAL DIVISION PROTEIN 1-RELATED"/>
    <property type="match status" value="1"/>
</dbReference>
<dbReference type="AlphaFoldDB" id="X1TJQ6"/>
<dbReference type="Gene3D" id="2.130.10.10">
    <property type="entry name" value="YVTN repeat-like/Quinoprotein amine dehydrogenase"/>
    <property type="match status" value="1"/>
</dbReference>
<dbReference type="PROSITE" id="PS00678">
    <property type="entry name" value="WD_REPEATS_1"/>
    <property type="match status" value="1"/>
</dbReference>
<dbReference type="Pfam" id="PF00400">
    <property type="entry name" value="WD40"/>
    <property type="match status" value="2"/>
</dbReference>
<proteinExistence type="predicted"/>
<organism evidence="4">
    <name type="scientific">marine sediment metagenome</name>
    <dbReference type="NCBI Taxonomy" id="412755"/>
    <lineage>
        <taxon>unclassified sequences</taxon>
        <taxon>metagenomes</taxon>
        <taxon>ecological metagenomes</taxon>
    </lineage>
</organism>
<feature type="region of interest" description="Disordered" evidence="3">
    <location>
        <begin position="108"/>
        <end position="132"/>
    </location>
</feature>
<dbReference type="EMBL" id="BARW01006335">
    <property type="protein sequence ID" value="GAI87825.1"/>
    <property type="molecule type" value="Genomic_DNA"/>
</dbReference>
<dbReference type="InterPro" id="IPR015943">
    <property type="entry name" value="WD40/YVTN_repeat-like_dom_sf"/>
</dbReference>
<reference evidence="4" key="1">
    <citation type="journal article" date="2014" name="Front. Microbiol.">
        <title>High frequency of phylogenetically diverse reductive dehalogenase-homologous genes in deep subseafloor sedimentary metagenomes.</title>
        <authorList>
            <person name="Kawai M."/>
            <person name="Futagami T."/>
            <person name="Toyoda A."/>
            <person name="Takaki Y."/>
            <person name="Nishi S."/>
            <person name="Hori S."/>
            <person name="Arai W."/>
            <person name="Tsubouchi T."/>
            <person name="Morono Y."/>
            <person name="Uchiyama I."/>
            <person name="Ito T."/>
            <person name="Fujiyama A."/>
            <person name="Inagaki F."/>
            <person name="Takami H."/>
        </authorList>
    </citation>
    <scope>NUCLEOTIDE SEQUENCE</scope>
    <source>
        <strain evidence="4">Expedition CK06-06</strain>
    </source>
</reference>
<dbReference type="SUPFAM" id="SSF50978">
    <property type="entry name" value="WD40 repeat-like"/>
    <property type="match status" value="1"/>
</dbReference>
<dbReference type="InterPro" id="IPR036322">
    <property type="entry name" value="WD40_repeat_dom_sf"/>
</dbReference>
<comment type="caution">
    <text evidence="4">The sequence shown here is derived from an EMBL/GenBank/DDBJ whole genome shotgun (WGS) entry which is preliminary data.</text>
</comment>
<name>X1TJQ6_9ZZZZ</name>
<accession>X1TJQ6</accession>
<dbReference type="PANTHER" id="PTHR19857:SF8">
    <property type="entry name" value="ANGIO-ASSOCIATED MIGRATORY CELL PROTEIN"/>
    <property type="match status" value="1"/>
</dbReference>
<evidence type="ECO:0000256" key="1">
    <source>
        <dbReference type="ARBA" id="ARBA00022574"/>
    </source>
</evidence>
<dbReference type="PROSITE" id="PS50082">
    <property type="entry name" value="WD_REPEATS_2"/>
    <property type="match status" value="2"/>
</dbReference>
<evidence type="ECO:0000256" key="2">
    <source>
        <dbReference type="ARBA" id="ARBA00022737"/>
    </source>
</evidence>
<dbReference type="InterPro" id="IPR019775">
    <property type="entry name" value="WD40_repeat_CS"/>
</dbReference>
<dbReference type="InterPro" id="IPR001680">
    <property type="entry name" value="WD40_rpt"/>
</dbReference>
<gene>
    <name evidence="4" type="ORF">S12H4_13300</name>
</gene>